<sequence>MMNDVLCHSNFDQIKSGNEVSGTVTSPCCVFVKNLETDEVHHLLQIDPQIQFQDLLIKYCRNQSLNVKQYVFLMPCEGDALDKTHSWKIASPSARLLECISKTKDCPFSLPFESEEEHKIYLQCVPKHDVHRFVSWNKCLSTKYSGAPKNESGPCSETDTKCSRKKKRQAPLPPKVISGNNDPVAHDNAEPSEHERFKSASNPADPESNNVTAKKGSSFSDMILKWYQSDVHPPVRQKSIQTATPSAFSDVSHHTHTLTSVGTSPVGSLDRSFVSSTFTGSLTIERGTYDADSTDCTECYEPVQNSSPSPPSLRPPDPNFTEVLTHGPTTTGGDVVKEAENMPGTASGLLSSRVFTLAERQISSPDIKSLNACEAVERFVPSADYLKDARATLKKIPSRSKSPTILSHASLWGMEATTSSQQNDARESVDWSSRFWSPEKAPSTMSFMIPK</sequence>
<reference evidence="2" key="1">
    <citation type="submission" date="2019-11" db="UniProtKB">
        <authorList>
            <consortium name="WormBaseParasite"/>
        </authorList>
    </citation>
    <scope>IDENTIFICATION</scope>
</reference>
<feature type="compositionally biased region" description="Basic and acidic residues" evidence="1">
    <location>
        <begin position="184"/>
        <end position="198"/>
    </location>
</feature>
<feature type="compositionally biased region" description="Polar residues" evidence="1">
    <location>
        <begin position="199"/>
        <end position="215"/>
    </location>
</feature>
<dbReference type="AlphaFoldDB" id="A0A5K3FFK7"/>
<organism evidence="2">
    <name type="scientific">Mesocestoides corti</name>
    <name type="common">Flatworm</name>
    <dbReference type="NCBI Taxonomy" id="53468"/>
    <lineage>
        <taxon>Eukaryota</taxon>
        <taxon>Metazoa</taxon>
        <taxon>Spiralia</taxon>
        <taxon>Lophotrochozoa</taxon>
        <taxon>Platyhelminthes</taxon>
        <taxon>Cestoda</taxon>
        <taxon>Eucestoda</taxon>
        <taxon>Cyclophyllidea</taxon>
        <taxon>Mesocestoididae</taxon>
        <taxon>Mesocestoides</taxon>
    </lineage>
</organism>
<evidence type="ECO:0000313" key="2">
    <source>
        <dbReference type="WBParaSite" id="MCU_007443-RA"/>
    </source>
</evidence>
<proteinExistence type="predicted"/>
<dbReference type="WBParaSite" id="MCU_007443-RA">
    <property type="protein sequence ID" value="MCU_007443-RA"/>
    <property type="gene ID" value="MCU_007443"/>
</dbReference>
<accession>A0A5K3FFK7</accession>
<feature type="region of interest" description="Disordered" evidence="1">
    <location>
        <begin position="145"/>
        <end position="215"/>
    </location>
</feature>
<evidence type="ECO:0000256" key="1">
    <source>
        <dbReference type="SAM" id="MobiDB-lite"/>
    </source>
</evidence>
<name>A0A5K3FFK7_MESCO</name>
<protein>
    <submittedName>
        <fullName evidence="2">IRS-type PTB domain-containing protein</fullName>
    </submittedName>
</protein>